<dbReference type="Proteomes" id="UP000593910">
    <property type="component" value="Chromosome"/>
</dbReference>
<evidence type="ECO:0000313" key="3">
    <source>
        <dbReference type="Proteomes" id="UP000593910"/>
    </source>
</evidence>
<dbReference type="PANTHER" id="PTHR35007">
    <property type="entry name" value="INTEGRAL MEMBRANE PROTEIN-RELATED"/>
    <property type="match status" value="1"/>
</dbReference>
<accession>A0A7M1AXL2</accession>
<evidence type="ECO:0000313" key="2">
    <source>
        <dbReference type="EMBL" id="QOP42207.1"/>
    </source>
</evidence>
<feature type="transmembrane region" description="Helical" evidence="1">
    <location>
        <begin position="6"/>
        <end position="25"/>
    </location>
</feature>
<dbReference type="AlphaFoldDB" id="A0A7M1AXL2"/>
<dbReference type="PANTHER" id="PTHR35007:SF2">
    <property type="entry name" value="PILUS ASSEMBLE PROTEIN"/>
    <property type="match status" value="1"/>
</dbReference>
<feature type="transmembrane region" description="Helical" evidence="1">
    <location>
        <begin position="250"/>
        <end position="272"/>
    </location>
</feature>
<keyword evidence="1" id="KW-0812">Transmembrane</keyword>
<keyword evidence="3" id="KW-1185">Reference proteome</keyword>
<feature type="transmembrane region" description="Helical" evidence="1">
    <location>
        <begin position="76"/>
        <end position="94"/>
    </location>
</feature>
<reference evidence="2 3" key="1">
    <citation type="submission" date="2019-06" db="EMBL/GenBank/DDBJ databases">
        <title>Sulfurimonas gotlandica sp. nov., a chemoautotrophic and psychrotolerant epsilonproteobacterium isolated from a pelagic redoxcline, and an emended description of the genus Sulfurimonas.</title>
        <authorList>
            <person name="Wang S."/>
            <person name="Jiang L."/>
            <person name="Shao Z."/>
        </authorList>
    </citation>
    <scope>NUCLEOTIDE SEQUENCE [LARGE SCALE GENOMIC DNA]</scope>
    <source>
        <strain evidence="2 3">B2</strain>
    </source>
</reference>
<proteinExistence type="predicted"/>
<protein>
    <recommendedName>
        <fullName evidence="4">Type II secretion system F family protein</fullName>
    </recommendedName>
</protein>
<organism evidence="2 3">
    <name type="scientific">Sulfurimonas marina</name>
    <dbReference type="NCBI Taxonomy" id="2590551"/>
    <lineage>
        <taxon>Bacteria</taxon>
        <taxon>Pseudomonadati</taxon>
        <taxon>Campylobacterota</taxon>
        <taxon>Epsilonproteobacteria</taxon>
        <taxon>Campylobacterales</taxon>
        <taxon>Sulfurimonadaceae</taxon>
        <taxon>Sulfurimonas</taxon>
    </lineage>
</organism>
<name>A0A7M1AXL2_9BACT</name>
<dbReference type="RefSeq" id="WP_193113527.1">
    <property type="nucleotide sequence ID" value="NZ_CP041165.1"/>
</dbReference>
<gene>
    <name evidence="2" type="ORF">FJR03_10850</name>
</gene>
<evidence type="ECO:0000256" key="1">
    <source>
        <dbReference type="SAM" id="Phobius"/>
    </source>
</evidence>
<keyword evidence="1" id="KW-1133">Transmembrane helix</keyword>
<evidence type="ECO:0008006" key="4">
    <source>
        <dbReference type="Google" id="ProtNLM"/>
    </source>
</evidence>
<dbReference type="EMBL" id="CP041165">
    <property type="protein sequence ID" value="QOP42207.1"/>
    <property type="molecule type" value="Genomic_DNA"/>
</dbReference>
<feature type="transmembrane region" description="Helical" evidence="1">
    <location>
        <begin position="100"/>
        <end position="120"/>
    </location>
</feature>
<sequence length="279" mass="30757">MIGGLALALLFVSILVIGFGIFWLIKIRYKHYKLIEYIFQLDNANSVMNKVENSKKAEFKVKLTRAGLTRKEFNEILIASVLAGASIIALPFILDMGQLFTILLVIIGMGIMGLAPFLYIDEQMKARIKRIDNDLAVFIDLLIIILEGGGGLNNAIDKVTSDATEVLGKDLIEESKIFKYEFITYGNEVACRNLASRTGSEAIASIAGFMRLSEETGIGVKSVFENQAVEIKQNEILGIEKKAATMNINITFIMFLFILPAVIAMVAFPMAADVLMPGF</sequence>
<keyword evidence="1" id="KW-0472">Membrane</keyword>
<dbReference type="KEGG" id="smax:FJR03_10850"/>